<feature type="coiled-coil region" evidence="1">
    <location>
        <begin position="431"/>
        <end position="458"/>
    </location>
</feature>
<organism evidence="2 3">
    <name type="scientific">Euplotes crassus</name>
    <dbReference type="NCBI Taxonomy" id="5936"/>
    <lineage>
        <taxon>Eukaryota</taxon>
        <taxon>Sar</taxon>
        <taxon>Alveolata</taxon>
        <taxon>Ciliophora</taxon>
        <taxon>Intramacronucleata</taxon>
        <taxon>Spirotrichea</taxon>
        <taxon>Hypotrichia</taxon>
        <taxon>Euplotida</taxon>
        <taxon>Euplotidae</taxon>
        <taxon>Moneuplotes</taxon>
    </lineage>
</organism>
<evidence type="ECO:0000313" key="2">
    <source>
        <dbReference type="EMBL" id="CAI2364497.1"/>
    </source>
</evidence>
<evidence type="ECO:0000313" key="3">
    <source>
        <dbReference type="Proteomes" id="UP001295684"/>
    </source>
</evidence>
<proteinExistence type="predicted"/>
<comment type="caution">
    <text evidence="2">The sequence shown here is derived from an EMBL/GenBank/DDBJ whole genome shotgun (WGS) entry which is preliminary data.</text>
</comment>
<protein>
    <submittedName>
        <fullName evidence="2">Uncharacterized protein</fullName>
    </submittedName>
</protein>
<gene>
    <name evidence="2" type="ORF">ECRASSUSDP1_LOCUS5841</name>
</gene>
<dbReference type="EMBL" id="CAMPGE010005650">
    <property type="protein sequence ID" value="CAI2364497.1"/>
    <property type="molecule type" value="Genomic_DNA"/>
</dbReference>
<accession>A0AAD1U8X7</accession>
<keyword evidence="1" id="KW-0175">Coiled coil</keyword>
<sequence length="485" mass="56149">MRGFRGSKESENDYQMENVLRMQRKERAVNLDSSSTRKPFLTKSSYKIYGNLLSKIASSGRLNKTPYSRTRNAVSKTHQSFEELQRYSQEKFEFLNRRKKSLKFGMNSDRYNSPAVRNMANSSFEIYNSVHRKNKRASQRHFRRLPKGIERTYESNSNIKIIDKDGNESNQMATTATTGHENDKKMIKKLKKEYFVINRKLKKINSQLNAIIAQHGAGDSSPDAQNTSLQQTDPEYLEAVLDAQFLNAVKQKEVCDKEHQRLTELTNKLAKFVESRDKNMKLDAQIDQQKYLQKELKSKIYMNNKLLSELTKDPESKKRQYHNLQAQLSVCKEALEATKAPKTSVEYISKVSLPTSLIEESSLQNKQMELLKEKFELARAKLNTKNFQKEASSNRYQTPLTNPNLVDKCPIHPSSVSKLLKNIVSTNKPKLYSLKAKVAKIEKEVKEAEEKYENLCVKLVKRRKVFNMYQAYVTTNIFSKTSNQS</sequence>
<dbReference type="AlphaFoldDB" id="A0AAD1U8X7"/>
<name>A0AAD1U8X7_EUPCR</name>
<keyword evidence="3" id="KW-1185">Reference proteome</keyword>
<evidence type="ECO:0000256" key="1">
    <source>
        <dbReference type="SAM" id="Coils"/>
    </source>
</evidence>
<dbReference type="Proteomes" id="UP001295684">
    <property type="component" value="Unassembled WGS sequence"/>
</dbReference>
<reference evidence="2" key="1">
    <citation type="submission" date="2023-07" db="EMBL/GenBank/DDBJ databases">
        <authorList>
            <consortium name="AG Swart"/>
            <person name="Singh M."/>
            <person name="Singh A."/>
            <person name="Seah K."/>
            <person name="Emmerich C."/>
        </authorList>
    </citation>
    <scope>NUCLEOTIDE SEQUENCE</scope>
    <source>
        <strain evidence="2">DP1</strain>
    </source>
</reference>